<organism evidence="1 2">
    <name type="scientific">Pseudomonas fluorescens</name>
    <dbReference type="NCBI Taxonomy" id="294"/>
    <lineage>
        <taxon>Bacteria</taxon>
        <taxon>Pseudomonadati</taxon>
        <taxon>Pseudomonadota</taxon>
        <taxon>Gammaproteobacteria</taxon>
        <taxon>Pseudomonadales</taxon>
        <taxon>Pseudomonadaceae</taxon>
        <taxon>Pseudomonas</taxon>
    </lineage>
</organism>
<proteinExistence type="predicted"/>
<dbReference type="EMBL" id="LCYA01000048">
    <property type="protein sequence ID" value="KWV89333.1"/>
    <property type="molecule type" value="Genomic_DNA"/>
</dbReference>
<dbReference type="RefSeq" id="WP_060763786.1">
    <property type="nucleotide sequence ID" value="NZ_LCYA01000048.1"/>
</dbReference>
<protein>
    <submittedName>
        <fullName evidence="1">Uncharacterized protein</fullName>
    </submittedName>
</protein>
<dbReference type="Proteomes" id="UP000061348">
    <property type="component" value="Unassembled WGS sequence"/>
</dbReference>
<dbReference type="AlphaFoldDB" id="A0A109LKG9"/>
<accession>A0A109LKG9</accession>
<gene>
    <name evidence="1" type="ORF">PFLmoz3_00969</name>
</gene>
<reference evidence="1 2" key="1">
    <citation type="submission" date="2015-05" db="EMBL/GenBank/DDBJ databases">
        <title>A genomic and transcriptomic approach to investigate the blue pigment phenotype in Pseudomonas fluorescens.</title>
        <authorList>
            <person name="Andreani N.A."/>
            <person name="Cardazzo B."/>
        </authorList>
    </citation>
    <scope>NUCLEOTIDE SEQUENCE [LARGE SCALE GENOMIC DNA]</scope>
    <source>
        <strain evidence="1 2">Ps_22</strain>
    </source>
</reference>
<evidence type="ECO:0000313" key="2">
    <source>
        <dbReference type="Proteomes" id="UP000061348"/>
    </source>
</evidence>
<name>A0A109LKG9_PSEFL</name>
<sequence>MHRFVEEKMAKVAPVPCDFILGDTVTVTNGYGVEIQGKKILGFVREIDPEFRPEAFIFLDWDCYWFPVSPDKLKLESRYSGL</sequence>
<evidence type="ECO:0000313" key="1">
    <source>
        <dbReference type="EMBL" id="KWV89333.1"/>
    </source>
</evidence>
<comment type="caution">
    <text evidence="1">The sequence shown here is derived from an EMBL/GenBank/DDBJ whole genome shotgun (WGS) entry which is preliminary data.</text>
</comment>
<dbReference type="PATRIC" id="fig|294.194.peg.1117"/>